<comment type="caution">
    <text evidence="4">The sequence shown here is derived from an EMBL/GenBank/DDBJ whole genome shotgun (WGS) entry which is preliminary data.</text>
</comment>
<dbReference type="Proteomes" id="UP001596105">
    <property type="component" value="Unassembled WGS sequence"/>
</dbReference>
<dbReference type="Pfam" id="PF07833">
    <property type="entry name" value="Cu_amine_oxidN1"/>
    <property type="match status" value="1"/>
</dbReference>
<evidence type="ECO:0000259" key="3">
    <source>
        <dbReference type="Pfam" id="PF12680"/>
    </source>
</evidence>
<keyword evidence="1" id="KW-0732">Signal</keyword>
<dbReference type="Pfam" id="PF12680">
    <property type="entry name" value="SnoaL_2"/>
    <property type="match status" value="2"/>
</dbReference>
<dbReference type="SUPFAM" id="SSF54427">
    <property type="entry name" value="NTF2-like"/>
    <property type="match status" value="2"/>
</dbReference>
<accession>A0ABW0LYN2</accession>
<dbReference type="InterPro" id="IPR009959">
    <property type="entry name" value="Cyclase_SnoaL-like"/>
</dbReference>
<dbReference type="SUPFAM" id="SSF55383">
    <property type="entry name" value="Copper amine oxidase, domain N"/>
    <property type="match status" value="1"/>
</dbReference>
<feature type="domain" description="Copper amine oxidase-like N-terminal" evidence="2">
    <location>
        <begin position="46"/>
        <end position="143"/>
    </location>
</feature>
<dbReference type="RefSeq" id="WP_209748229.1">
    <property type="nucleotide sequence ID" value="NZ_JBHSMH010000082.1"/>
</dbReference>
<evidence type="ECO:0000256" key="1">
    <source>
        <dbReference type="SAM" id="SignalP"/>
    </source>
</evidence>
<dbReference type="InterPro" id="IPR036582">
    <property type="entry name" value="Mao_N_sf"/>
</dbReference>
<feature type="domain" description="SnoaL-like" evidence="3">
    <location>
        <begin position="154"/>
        <end position="242"/>
    </location>
</feature>
<reference evidence="5" key="1">
    <citation type="journal article" date="2019" name="Int. J. Syst. Evol. Microbiol.">
        <title>The Global Catalogue of Microorganisms (GCM) 10K type strain sequencing project: providing services to taxonomists for standard genome sequencing and annotation.</title>
        <authorList>
            <consortium name="The Broad Institute Genomics Platform"/>
            <consortium name="The Broad Institute Genome Sequencing Center for Infectious Disease"/>
            <person name="Wu L."/>
            <person name="Ma J."/>
        </authorList>
    </citation>
    <scope>NUCLEOTIDE SEQUENCE [LARGE SCALE GENOMIC DNA]</scope>
    <source>
        <strain evidence="5">CCUG 57113</strain>
    </source>
</reference>
<keyword evidence="5" id="KW-1185">Reference proteome</keyword>
<name>A0ABW0LYN2_9BACL</name>
<evidence type="ECO:0000313" key="4">
    <source>
        <dbReference type="EMBL" id="MFC5470925.1"/>
    </source>
</evidence>
<organism evidence="4 5">
    <name type="scientific">Cohnella suwonensis</name>
    <dbReference type="NCBI Taxonomy" id="696072"/>
    <lineage>
        <taxon>Bacteria</taxon>
        <taxon>Bacillati</taxon>
        <taxon>Bacillota</taxon>
        <taxon>Bacilli</taxon>
        <taxon>Bacillales</taxon>
        <taxon>Paenibacillaceae</taxon>
        <taxon>Cohnella</taxon>
    </lineage>
</organism>
<dbReference type="InterPro" id="IPR012854">
    <property type="entry name" value="Cu_amine_oxidase-like_N"/>
</dbReference>
<feature type="signal peptide" evidence="1">
    <location>
        <begin position="1"/>
        <end position="25"/>
    </location>
</feature>
<evidence type="ECO:0000259" key="2">
    <source>
        <dbReference type="Pfam" id="PF07833"/>
    </source>
</evidence>
<feature type="domain" description="SnoaL-like" evidence="3">
    <location>
        <begin position="282"/>
        <end position="376"/>
    </location>
</feature>
<proteinExistence type="predicted"/>
<feature type="chain" id="PRO_5045928132" evidence="1">
    <location>
        <begin position="26"/>
        <end position="396"/>
    </location>
</feature>
<dbReference type="InterPro" id="IPR010916">
    <property type="entry name" value="TonB_box_CS"/>
</dbReference>
<dbReference type="EMBL" id="JBHSMH010000082">
    <property type="protein sequence ID" value="MFC5470925.1"/>
    <property type="molecule type" value="Genomic_DNA"/>
</dbReference>
<dbReference type="Gene3D" id="3.10.450.50">
    <property type="match status" value="2"/>
</dbReference>
<evidence type="ECO:0000313" key="5">
    <source>
        <dbReference type="Proteomes" id="UP001596105"/>
    </source>
</evidence>
<dbReference type="PANTHER" id="PTHR38436:SF1">
    <property type="entry name" value="ESTER CYCLASE"/>
    <property type="match status" value="1"/>
</dbReference>
<dbReference type="InterPro" id="IPR037401">
    <property type="entry name" value="SnoaL-like"/>
</dbReference>
<dbReference type="PANTHER" id="PTHR38436">
    <property type="entry name" value="POLYKETIDE CYCLASE SNOAL-LIKE DOMAIN"/>
    <property type="match status" value="1"/>
</dbReference>
<gene>
    <name evidence="4" type="ORF">ACFPPD_19750</name>
</gene>
<dbReference type="Gene3D" id="3.30.457.10">
    <property type="entry name" value="Copper amine oxidase-like, N-terminal domain"/>
    <property type="match status" value="1"/>
</dbReference>
<dbReference type="InterPro" id="IPR032710">
    <property type="entry name" value="NTF2-like_dom_sf"/>
</dbReference>
<protein>
    <submittedName>
        <fullName evidence="4">Stalk domain-containing protein</fullName>
    </submittedName>
</protein>
<sequence>MKKKAAALIASTVLAVQMVPMAASAQSNQQSKITVSLDGANLSDVVVKSGRTFVPLKDLAKRVSLNDETLTVKANKNEVEVTLAGKKVVFTIGSKTANVDNTKIVLDAAPFLAANKAYVPVTSLKSIFGKQVAWNQARKTVSVTTTNADKAIAVLEGLENGSAEAMLQFVDEGYIQHNLTLPTGRDVIVQALPSLKAAGTTVSARRILVDGDFVAVHSEYNFGGPKAGFDIFRFENGKIVEHWDNLQTLAANNPSGHSMLDGETKIVDLDKTEENKAYVKSFVENILMGKNPNLLTSYFDGDNYIQHNPSIADGLSGLGAALQAMAKQGIEMKYDQIHQVIGQGNFVLVASEGTFAGNHTAYYDLFRVENGKIAEHWDVLETIPAAEQHANQNGKF</sequence>
<dbReference type="PROSITE" id="PS00430">
    <property type="entry name" value="TONB_DEPENDENT_REC_1"/>
    <property type="match status" value="1"/>
</dbReference>